<gene>
    <name evidence="2" type="ORF">TTHMIC_00017</name>
</gene>
<dbReference type="Proteomes" id="UP000242602">
    <property type="component" value="Unassembled WGS sequence"/>
</dbReference>
<keyword evidence="1 2" id="KW-0812">Transmembrane</keyword>
<keyword evidence="1" id="KW-1133">Transmembrane helix</keyword>
<reference evidence="2" key="1">
    <citation type="submission" date="2011-11" db="EMBL/GenBank/DDBJ databases">
        <title>The Genome Sequence of Tetrahymena thermophila SB210.</title>
        <authorList>
            <consortium name="The Broad Institute Genome Sequencing Platform"/>
            <person name="Russ C."/>
            <person name="Coyne R.S."/>
            <person name="Orias E."/>
            <person name="Taverna S.D."/>
            <person name="Papazyan R."/>
            <person name="Young S.K."/>
            <person name="Zeng Q."/>
            <person name="Gargeya S."/>
            <person name="Fitzgerald M."/>
            <person name="Haas B."/>
            <person name="Abouelleil A."/>
            <person name="Alvarado L."/>
            <person name="Arachchi H.M."/>
            <person name="Berlin A."/>
            <person name="Brown A."/>
            <person name="Chapman S.B."/>
            <person name="Chen Z."/>
            <person name="Dunbar C."/>
            <person name="Freedman E."/>
            <person name="Gearin G."/>
            <person name="Goldberg J."/>
            <person name="Griggs A."/>
            <person name="Gujja S."/>
            <person name="Heiman D."/>
            <person name="Howarth C."/>
            <person name="Lui A."/>
            <person name="MacDonald P.J.P."/>
            <person name="Montmayeur A."/>
            <person name="Murphy C."/>
            <person name="Neiman D."/>
            <person name="Pearson M."/>
            <person name="Priest M."/>
            <person name="Roberts A."/>
            <person name="Saif S."/>
            <person name="Shea T."/>
            <person name="Sisk P."/>
            <person name="Stolte C."/>
            <person name="Sykes S."/>
            <person name="Wortman J."/>
            <person name="Nusbaum C."/>
            <person name="Birren B."/>
        </authorList>
    </citation>
    <scope>NUCLEOTIDE SEQUENCE [LARGE SCALE GENOMIC DNA]</scope>
    <source>
        <strain evidence="2">SB210</strain>
    </source>
</reference>
<name>A0A1B9C276_TETTS</name>
<dbReference type="EMBL" id="JH659694">
    <property type="protein sequence ID" value="OCB06990.1"/>
    <property type="molecule type" value="Genomic_DNA"/>
</dbReference>
<organism evidence="2">
    <name type="scientific">Tetrahymena thermophila (strain SB210)</name>
    <dbReference type="NCBI Taxonomy" id="312017"/>
    <lineage>
        <taxon>Eukaryota</taxon>
        <taxon>Sar</taxon>
        <taxon>Alveolata</taxon>
        <taxon>Ciliophora</taxon>
        <taxon>Intramacronucleata</taxon>
        <taxon>Oligohymenophorea</taxon>
        <taxon>Hymenostomatida</taxon>
        <taxon>Tetrahymenina</taxon>
        <taxon>Tetrahymenidae</taxon>
        <taxon>Tetrahymena</taxon>
    </lineage>
</organism>
<accession>A0A1B9C276</accession>
<reference evidence="2" key="2">
    <citation type="submission" date="2016-07" db="EMBL/GenBank/DDBJ databases">
        <authorList>
            <person name="Coyne R.S."/>
            <person name="Hamilton E.P."/>
            <person name="Orias E."/>
            <person name="Russ C."/>
            <person name="Kapusta A."/>
            <person name="Bidwell S.L."/>
            <person name="Krishnakumar V."/>
            <person name="Zafar N."/>
            <person name="Tang H."/>
            <person name="Hadjithomas M."/>
        </authorList>
    </citation>
    <scope>NUCLEOTIDE SEQUENCE [LARGE SCALE GENOMIC DNA]</scope>
    <source>
        <strain evidence="2">SB210</strain>
    </source>
</reference>
<protein>
    <submittedName>
        <fullName evidence="2">Putative transmembrane protein</fullName>
    </submittedName>
</protein>
<proteinExistence type="predicted"/>
<feature type="transmembrane region" description="Helical" evidence="1">
    <location>
        <begin position="6"/>
        <end position="28"/>
    </location>
</feature>
<evidence type="ECO:0000256" key="1">
    <source>
        <dbReference type="SAM" id="Phobius"/>
    </source>
</evidence>
<keyword evidence="1" id="KW-0472">Membrane</keyword>
<evidence type="ECO:0000313" key="2">
    <source>
        <dbReference type="EMBL" id="OCB06990.1"/>
    </source>
</evidence>
<sequence length="55" mass="6490">MIFLKLRFFILIQIKGYTSSAVIILFGYKLMIKKKLQKKIQICSSVKVLELRNKN</sequence>
<dbReference type="AlphaFoldDB" id="A0A1B9C276"/>